<dbReference type="SUPFAM" id="SSF161245">
    <property type="entry name" value="Zinc hairpin stack"/>
    <property type="match status" value="1"/>
</dbReference>
<feature type="region of interest" description="Disordered" evidence="5">
    <location>
        <begin position="216"/>
        <end position="240"/>
    </location>
</feature>
<dbReference type="InterPro" id="IPR008913">
    <property type="entry name" value="Znf_CHY"/>
</dbReference>
<sequence>MQSLPSNQAESKSRDASPEVIQPRNENNNHDAPENVNDLESVSVRVTESGLPFPQFELSPPWPSSSSESLQSSRSHDGYLSRRQSGILSNSTRSGIYHALQQNDEPRSMLAGASWDESSAMTTLLQSRIATDGDDLIGDGNLGLTVENERWIDNGQSLPADDGMRILRQRIHAIREGGASNAEKAQQIHAIMTESYRSSLGVSGSPQPMLQRGATIQPHDRPWTPLSPRSKHSSDQFTLTPASTSSITSYTSGNPYYLSMDDLTPTYYPGTATLAQPYDHDDFVLSALAAGNLLDEEAQQILGCKHYRRNVKLQCFTCKRWYTCRFCHDDIEDHTLIRRKTENMLCMMCQTPQQANQWCKSCGTQAACYYCGICKLWDNDASKSIYHCHDCGICRRGEGLGKDFFHCKTCSVCLPIKIETSHRCIERATQCDCPICGEYMFTSPDPVIFMKCGHSIHQKCFDKYSKTSYRCPICNKTVANMEAHFRNLDRTIGSQPMPAEFRNTKAVINCNDCHAKSVVQYHWLGLKCDTCDSYNTSQIRLFSTNNDQNDEPVSRQGSGIPISIPRTPNDLSVENRTVARSIPTADGSSDALGSIIGSGSRAIPALPQSYNARSVSPTVSNYFGLSRRRGSIWTTISQPEVIHSDSENDERGSFWPVSALKRATLGFLGSREYDSEEEKDDDEEQDDCEDEDPANDQEEELEDGEDDEDIDDIIDIFGHR</sequence>
<dbReference type="InterPro" id="IPR001841">
    <property type="entry name" value="Znf_RING"/>
</dbReference>
<organism evidence="9 10">
    <name type="scientific">Coccidioides posadasii (strain C735)</name>
    <name type="common">Valley fever fungus</name>
    <dbReference type="NCBI Taxonomy" id="222929"/>
    <lineage>
        <taxon>Eukaryota</taxon>
        <taxon>Fungi</taxon>
        <taxon>Dikarya</taxon>
        <taxon>Ascomycota</taxon>
        <taxon>Pezizomycotina</taxon>
        <taxon>Eurotiomycetes</taxon>
        <taxon>Eurotiomycetidae</taxon>
        <taxon>Onygenales</taxon>
        <taxon>Onygenaceae</taxon>
        <taxon>Coccidioides</taxon>
    </lineage>
</organism>
<dbReference type="CDD" id="cd16464">
    <property type="entry name" value="RING-H2_Pirh2-like"/>
    <property type="match status" value="1"/>
</dbReference>
<dbReference type="InterPro" id="IPR013083">
    <property type="entry name" value="Znf_RING/FYVE/PHD"/>
</dbReference>
<dbReference type="OrthoDB" id="411372at2759"/>
<dbReference type="SUPFAM" id="SSF161219">
    <property type="entry name" value="CHY zinc finger-like"/>
    <property type="match status" value="1"/>
</dbReference>
<evidence type="ECO:0000256" key="5">
    <source>
        <dbReference type="SAM" id="MobiDB-lite"/>
    </source>
</evidence>
<dbReference type="GO" id="GO:0006511">
    <property type="term" value="P:ubiquitin-dependent protein catabolic process"/>
    <property type="evidence" value="ECO:0007669"/>
    <property type="project" value="TreeGrafter"/>
</dbReference>
<dbReference type="Pfam" id="PF05495">
    <property type="entry name" value="zf-CHY"/>
    <property type="match status" value="1"/>
</dbReference>
<dbReference type="EMBL" id="ACFW01000025">
    <property type="protein sequence ID" value="EER28183.1"/>
    <property type="molecule type" value="Genomic_DNA"/>
</dbReference>
<evidence type="ECO:0000313" key="10">
    <source>
        <dbReference type="Proteomes" id="UP000009084"/>
    </source>
</evidence>
<dbReference type="AlphaFoldDB" id="C5P643"/>
<evidence type="ECO:0000256" key="4">
    <source>
        <dbReference type="PROSITE-ProRule" id="PRU00601"/>
    </source>
</evidence>
<dbReference type="GO" id="GO:0016567">
    <property type="term" value="P:protein ubiquitination"/>
    <property type="evidence" value="ECO:0007669"/>
    <property type="project" value="TreeGrafter"/>
</dbReference>
<dbReference type="Pfam" id="PF13639">
    <property type="entry name" value="zf-RING_2"/>
    <property type="match status" value="1"/>
</dbReference>
<dbReference type="PROSITE" id="PS51270">
    <property type="entry name" value="ZF_CTCHY"/>
    <property type="match status" value="1"/>
</dbReference>
<proteinExistence type="predicted"/>
<evidence type="ECO:0000256" key="3">
    <source>
        <dbReference type="ARBA" id="ARBA00022833"/>
    </source>
</evidence>
<feature type="compositionally biased region" description="Low complexity" evidence="5">
    <location>
        <begin position="64"/>
        <end position="73"/>
    </location>
</feature>
<dbReference type="SUPFAM" id="SSF57850">
    <property type="entry name" value="RING/U-box"/>
    <property type="match status" value="1"/>
</dbReference>
<keyword evidence="1" id="KW-0479">Metal-binding</keyword>
<dbReference type="InterPro" id="IPR037274">
    <property type="entry name" value="Znf_CHY_sf"/>
</dbReference>
<dbReference type="GO" id="GO:0005634">
    <property type="term" value="C:nucleus"/>
    <property type="evidence" value="ECO:0007669"/>
    <property type="project" value="TreeGrafter"/>
</dbReference>
<feature type="compositionally biased region" description="Polar residues" evidence="5">
    <location>
        <begin position="1"/>
        <end position="10"/>
    </location>
</feature>
<evidence type="ECO:0000256" key="2">
    <source>
        <dbReference type="ARBA" id="ARBA00022771"/>
    </source>
</evidence>
<feature type="domain" description="CTCHY-type" evidence="8">
    <location>
        <begin position="366"/>
        <end position="432"/>
    </location>
</feature>
<dbReference type="GO" id="GO:0008270">
    <property type="term" value="F:zinc ion binding"/>
    <property type="evidence" value="ECO:0007669"/>
    <property type="project" value="UniProtKB-KW"/>
</dbReference>
<dbReference type="PANTHER" id="PTHR21319:SF0">
    <property type="entry name" value="AND RING FINGER DOMAIN PROTEIN, PUTATIVE (AFU_ORTHOLOGUE AFUA_1G08900)-RELATED"/>
    <property type="match status" value="1"/>
</dbReference>
<evidence type="ECO:0000256" key="1">
    <source>
        <dbReference type="ARBA" id="ARBA00022723"/>
    </source>
</evidence>
<keyword evidence="3" id="KW-0862">Zinc</keyword>
<dbReference type="Gene3D" id="2.20.28.10">
    <property type="match status" value="1"/>
</dbReference>
<dbReference type="PROSITE" id="PS51266">
    <property type="entry name" value="ZF_CHY"/>
    <property type="match status" value="1"/>
</dbReference>
<accession>C5P643</accession>
<dbReference type="HOGENOM" id="CLU_013368_4_3_1"/>
<feature type="compositionally biased region" description="Acidic residues" evidence="5">
    <location>
        <begin position="674"/>
        <end position="714"/>
    </location>
</feature>
<dbReference type="PANTHER" id="PTHR21319">
    <property type="entry name" value="RING FINGER AND CHY ZINC FINGER DOMAIN-CONTAINING PROTEIN 1"/>
    <property type="match status" value="1"/>
</dbReference>
<keyword evidence="2 4" id="KW-0863">Zinc-finger</keyword>
<dbReference type="InterPro" id="IPR039512">
    <property type="entry name" value="RCHY1_zinc-ribbon"/>
</dbReference>
<dbReference type="InterPro" id="IPR037275">
    <property type="entry name" value="Znf_CTCHY_sf"/>
</dbReference>
<feature type="domain" description="CHY-type" evidence="7">
    <location>
        <begin position="297"/>
        <end position="364"/>
    </location>
</feature>
<evidence type="ECO:0000313" key="9">
    <source>
        <dbReference type="EMBL" id="EER28183.1"/>
    </source>
</evidence>
<reference evidence="9 10" key="1">
    <citation type="journal article" date="2009" name="Genome Res.">
        <title>Comparative genomic analyses of the human fungal pathogens Coccidioides and their relatives.</title>
        <authorList>
            <person name="Sharpton T.J."/>
            <person name="Stajich J.E."/>
            <person name="Rounsley S.D."/>
            <person name="Gardner M.J."/>
            <person name="Wortman J.R."/>
            <person name="Jordar V.S."/>
            <person name="Maiti R."/>
            <person name="Kodira C.D."/>
            <person name="Neafsey D.E."/>
            <person name="Zeng Q."/>
            <person name="Hung C.-Y."/>
            <person name="McMahan C."/>
            <person name="Muszewska A."/>
            <person name="Grynberg M."/>
            <person name="Mandel M.A."/>
            <person name="Kellner E.M."/>
            <person name="Barker B.M."/>
            <person name="Galgiani J.N."/>
            <person name="Orbach M.J."/>
            <person name="Kirkland T.N."/>
            <person name="Cole G.T."/>
            <person name="Henn M.R."/>
            <person name="Birren B.W."/>
            <person name="Taylor J.W."/>
        </authorList>
    </citation>
    <scope>NUCLEOTIDE SEQUENCE [LARGE SCALE GENOMIC DNA]</scope>
    <source>
        <strain evidence="10">C735</strain>
    </source>
</reference>
<dbReference type="InterPro" id="IPR017921">
    <property type="entry name" value="Znf_CTCHY"/>
</dbReference>
<dbReference type="Pfam" id="PF14599">
    <property type="entry name" value="zinc_ribbon_6"/>
    <property type="match status" value="1"/>
</dbReference>
<protein>
    <submittedName>
        <fullName evidence="9">CHY zinc finger containing protein</fullName>
    </submittedName>
</protein>
<name>C5P643_COCP7</name>
<dbReference type="GO" id="GO:0061630">
    <property type="term" value="F:ubiquitin protein ligase activity"/>
    <property type="evidence" value="ECO:0007669"/>
    <property type="project" value="TreeGrafter"/>
</dbReference>
<dbReference type="KEGG" id="cpw:9695823"/>
<evidence type="ECO:0000259" key="6">
    <source>
        <dbReference type="PROSITE" id="PS50089"/>
    </source>
</evidence>
<feature type="region of interest" description="Disordered" evidence="5">
    <location>
        <begin position="1"/>
        <end position="79"/>
    </location>
</feature>
<gene>
    <name evidence="9" type="ORF">CPC735_035190</name>
</gene>
<evidence type="ECO:0000259" key="7">
    <source>
        <dbReference type="PROSITE" id="PS51266"/>
    </source>
</evidence>
<evidence type="ECO:0000259" key="8">
    <source>
        <dbReference type="PROSITE" id="PS51270"/>
    </source>
</evidence>
<feature type="domain" description="RING-type" evidence="6">
    <location>
        <begin position="433"/>
        <end position="475"/>
    </location>
</feature>
<dbReference type="Gene3D" id="3.30.40.10">
    <property type="entry name" value="Zinc/RING finger domain, C3HC4 (zinc finger)"/>
    <property type="match status" value="1"/>
</dbReference>
<comment type="caution">
    <text evidence="9">The sequence shown here is derived from an EMBL/GenBank/DDBJ whole genome shotgun (WGS) entry which is preliminary data.</text>
</comment>
<dbReference type="Proteomes" id="UP000009084">
    <property type="component" value="Unassembled WGS sequence"/>
</dbReference>
<dbReference type="SMART" id="SM00184">
    <property type="entry name" value="RING"/>
    <property type="match status" value="1"/>
</dbReference>
<feature type="region of interest" description="Disordered" evidence="5">
    <location>
        <begin position="545"/>
        <end position="569"/>
    </location>
</feature>
<dbReference type="VEuPathDB" id="FungiDB:CPC735_035190"/>
<dbReference type="PROSITE" id="PS50089">
    <property type="entry name" value="ZF_RING_2"/>
    <property type="match status" value="1"/>
</dbReference>
<feature type="region of interest" description="Disordered" evidence="5">
    <location>
        <begin position="668"/>
        <end position="720"/>
    </location>
</feature>